<feature type="compositionally biased region" description="Basic and acidic residues" evidence="3">
    <location>
        <begin position="566"/>
        <end position="583"/>
    </location>
</feature>
<dbReference type="InterPro" id="IPR008382">
    <property type="entry name" value="SPHK1-interactor_AKAP_110"/>
</dbReference>
<evidence type="ECO:0000256" key="3">
    <source>
        <dbReference type="SAM" id="MobiDB-lite"/>
    </source>
</evidence>
<dbReference type="GO" id="GO:0016301">
    <property type="term" value="F:kinase activity"/>
    <property type="evidence" value="ECO:0007669"/>
    <property type="project" value="UniProtKB-KW"/>
</dbReference>
<dbReference type="InterPro" id="IPR018292">
    <property type="entry name" value="AKAP_110_C"/>
</dbReference>
<keyword evidence="2" id="KW-0597">Phosphoprotein</keyword>
<proteinExistence type="inferred from homology"/>
<keyword evidence="5" id="KW-0808">Transferase</keyword>
<gene>
    <name evidence="5" type="ORF">EOD39_13870</name>
</gene>
<dbReference type="GO" id="GO:0008104">
    <property type="term" value="P:intracellular protein localization"/>
    <property type="evidence" value="ECO:0007669"/>
    <property type="project" value="TreeGrafter"/>
</dbReference>
<dbReference type="AlphaFoldDB" id="A0A662YMF1"/>
<reference evidence="5 6" key="1">
    <citation type="submission" date="2019-01" db="EMBL/GenBank/DDBJ databases">
        <title>Draft Genome and Complete Hox-Cluster Characterization of the Sterlet Sturgeon (Acipenser ruthenus).</title>
        <authorList>
            <person name="Wei Q."/>
        </authorList>
    </citation>
    <scope>NUCLEOTIDE SEQUENCE [LARGE SCALE GENOMIC DNA]</scope>
    <source>
        <strain evidence="5">WHYD16114868_AA</strain>
        <tissue evidence="5">Blood</tissue>
    </source>
</reference>
<feature type="region of interest" description="Disordered" evidence="3">
    <location>
        <begin position="598"/>
        <end position="626"/>
    </location>
</feature>
<feature type="domain" description="A-kinase anchor 110kDa C-terminal" evidence="4">
    <location>
        <begin position="1058"/>
        <end position="1139"/>
    </location>
</feature>
<comment type="similarity">
    <text evidence="1">Belongs to the AKAP110 family.</text>
</comment>
<dbReference type="Pfam" id="PF05716">
    <property type="entry name" value="AKAP_110"/>
    <property type="match status" value="1"/>
</dbReference>
<keyword evidence="5" id="KW-0418">Kinase</keyword>
<comment type="caution">
    <text evidence="5">The sequence shown here is derived from an EMBL/GenBank/DDBJ whole genome shotgun (WGS) entry which is preliminary data.</text>
</comment>
<evidence type="ECO:0000313" key="5">
    <source>
        <dbReference type="EMBL" id="RXM97880.1"/>
    </source>
</evidence>
<dbReference type="GO" id="GO:0051018">
    <property type="term" value="F:protein kinase A binding"/>
    <property type="evidence" value="ECO:0007669"/>
    <property type="project" value="TreeGrafter"/>
</dbReference>
<evidence type="ECO:0000256" key="1">
    <source>
        <dbReference type="ARBA" id="ARBA00005764"/>
    </source>
</evidence>
<evidence type="ECO:0000259" key="4">
    <source>
        <dbReference type="Pfam" id="PF05716"/>
    </source>
</evidence>
<feature type="compositionally biased region" description="Basic and acidic residues" evidence="3">
    <location>
        <begin position="598"/>
        <end position="623"/>
    </location>
</feature>
<dbReference type="PANTHER" id="PTHR10226">
    <property type="entry name" value="A KINASE ANCHOR PROTEIN"/>
    <property type="match status" value="1"/>
</dbReference>
<dbReference type="Proteomes" id="UP000289886">
    <property type="component" value="Unassembled WGS sequence"/>
</dbReference>
<dbReference type="PANTHER" id="PTHR10226:SF3">
    <property type="entry name" value="A-KINASE ANCHOR PROTEIN 11"/>
    <property type="match status" value="1"/>
</dbReference>
<name>A0A662YMF1_ACIRT</name>
<evidence type="ECO:0000313" key="6">
    <source>
        <dbReference type="Proteomes" id="UP000289886"/>
    </source>
</evidence>
<organism evidence="5 6">
    <name type="scientific">Acipenser ruthenus</name>
    <name type="common">Sterlet sturgeon</name>
    <dbReference type="NCBI Taxonomy" id="7906"/>
    <lineage>
        <taxon>Eukaryota</taxon>
        <taxon>Metazoa</taxon>
        <taxon>Chordata</taxon>
        <taxon>Craniata</taxon>
        <taxon>Vertebrata</taxon>
        <taxon>Euteleostomi</taxon>
        <taxon>Actinopterygii</taxon>
        <taxon>Chondrostei</taxon>
        <taxon>Acipenseriformes</taxon>
        <taxon>Acipenseridae</taxon>
        <taxon>Acipenser</taxon>
    </lineage>
</organism>
<feature type="region of interest" description="Disordered" evidence="3">
    <location>
        <begin position="519"/>
        <end position="583"/>
    </location>
</feature>
<sequence>MSLESEWLSSRLKLCHLTSSSDEDQRAPGGRQNSGAVYFTTQPGVTPTYNRTSVLNALNAYTQGLSQALGMASEEQGVETDNIPQQSAEHGHSLISSYAVYMTSDIMSVIKRQLKPTASRNAAFDLSQPLPDCQSASIGGTGVMHKEGDLHVSPMELDAGTTPSTDDNGFLGLATKLSSIIIQEAHEEINKGLTNSGAVYFTTQPGVTPTYNRTSVLNALNAYTQGLSQALGMASEEQGVETDNIPQQSAEHGHSLISSYADYMTSDIMSVIKRQLKPTASRNAAFDLSQPLPDCQSASIGGTGVMHKEGDLHVSPMELDAGTTPSTDDNGFLGLATKLSSIIIQEAHEEINKGLTVSQGSSSQCTISTLSEERKISGIQSVAEEFASKLIQELDSICMEELRDTIMTLTSRALLEMDGSTMDHESCTSGRFSEEAGYINSVRSPDTPMPCCTKNCCGRDQHYQFPSPVVCDPPISEVENQYRFFNSFLREYGTGGSITTRQHQEPSCFSAPAKSVFSSKSSLDYPDAPPPTPLVPEKGKSRSSFSRKLKGGLAKEFLPSPPPPTPKEDSTSSPRKEQDTGDKAEFMAKLMRSLSLEYSEREREAEQSIGQAKEDGRSRRHSSENQGFQQISVYANQLALSIMGWSANENFLKDPNVETGESCVDSTSTKGNLENIQEQSQMQSVAPIRMTHSPLSPVSVYAERMSQEIRGEVLAIQREMLLETKVPRKAKAAATTTNGIQPHCEANLSHMAERLAEELIQASFQMLVTPTKAGQCRVSGQAETGEQLSRTVPHPDRHVMFSQQSVVFEGGDKEMPDSSVENVSTNPPAPGKCCVPYTWETNINFGAFQNADLTQFAGLLIKDVLQEAVKQLKETPFDNVKDQCPFGPTMVEEIAEKLSRKILACTIPSVVEQEHHQLHRNLYEREGASAVTISQHTGRTVNGGCTQSHQPKVIDFEMMNWHGSYAEDLAKAVLKASLDEAGKYCSDFFNSPILKPATGTKKPTTFRFTHVNSGEESGFPNGGALKAYQHTDPEGAFSASRKPGLRPVVAQLDAHCDITTQQLQGVLQWAVASQLNIPVFQCRTPAEDLRTQFSGLARRAVEGGWTVGDLVTALLRYCDLTEQAAARGHSTQSSLLDWL</sequence>
<dbReference type="GO" id="GO:0005737">
    <property type="term" value="C:cytoplasm"/>
    <property type="evidence" value="ECO:0007669"/>
    <property type="project" value="TreeGrafter"/>
</dbReference>
<accession>A0A662YMF1</accession>
<evidence type="ECO:0000256" key="2">
    <source>
        <dbReference type="ARBA" id="ARBA00022553"/>
    </source>
</evidence>
<keyword evidence="6" id="KW-1185">Reference proteome</keyword>
<protein>
    <submittedName>
        <fullName evidence="5">A-kinase anchor protein 11</fullName>
    </submittedName>
</protein>
<dbReference type="EMBL" id="SCEB01000901">
    <property type="protein sequence ID" value="RXM97880.1"/>
    <property type="molecule type" value="Genomic_DNA"/>
</dbReference>